<sequence>MASMEEFDRAQTQAMELLLQQCMNSQHDSFSVDTSSRNYPATNATILDLLAQSCADANAAVQELSVEEVASELARAVSATQKSLRSVGENVSSILQDPEQMRELCYHVKQTDTEVLEALQKSQTLLEDKNDIKRCDDEIATDQDVGTALMVSSNEENVRNMMMFAENVCTMMDHALSTITQDELALAAQLSLSIAQRLLDAGQALFTSLGDEERKKRHGGDRSDHITIEEIEEIQDGDNQSKEEASQRHYSAKHSRQLQRTAVLRTYLNDMYHRSWNEATNHPFLAGALTAAGLPFIGFAIPVASVIALALLIEKYYPEHTRLTLELCYNFLHMSKLWFLLLKIGGRQVSVIAKESFKSWYKHASEHGFVATGFELASTGCSIGYLGLSYLYQIMLGFTKDALGNNSG</sequence>
<proteinExistence type="predicted"/>
<evidence type="ECO:0000313" key="3">
    <source>
        <dbReference type="EMBL" id="CEG35101.1"/>
    </source>
</evidence>
<dbReference type="Proteomes" id="UP000054928">
    <property type="component" value="Unassembled WGS sequence"/>
</dbReference>
<dbReference type="OMA" id="YYPEHAK"/>
<protein>
    <submittedName>
        <fullName evidence="3">Uncharacterized protein</fullName>
    </submittedName>
</protein>
<feature type="region of interest" description="Disordered" evidence="1">
    <location>
        <begin position="234"/>
        <end position="256"/>
    </location>
</feature>
<dbReference type="RefSeq" id="XP_024571470.1">
    <property type="nucleotide sequence ID" value="XM_024724136.1"/>
</dbReference>
<evidence type="ECO:0000256" key="1">
    <source>
        <dbReference type="SAM" id="MobiDB-lite"/>
    </source>
</evidence>
<evidence type="ECO:0000313" key="4">
    <source>
        <dbReference type="Proteomes" id="UP000054928"/>
    </source>
</evidence>
<keyword evidence="4" id="KW-1185">Reference proteome</keyword>
<keyword evidence="2" id="KW-0812">Transmembrane</keyword>
<name>A0A0P1A3R8_PLAHL</name>
<dbReference type="GeneID" id="36408919"/>
<keyword evidence="2" id="KW-0472">Membrane</keyword>
<evidence type="ECO:0000256" key="2">
    <source>
        <dbReference type="SAM" id="Phobius"/>
    </source>
</evidence>
<organism evidence="3 4">
    <name type="scientific">Plasmopara halstedii</name>
    <name type="common">Downy mildew of sunflower</name>
    <dbReference type="NCBI Taxonomy" id="4781"/>
    <lineage>
        <taxon>Eukaryota</taxon>
        <taxon>Sar</taxon>
        <taxon>Stramenopiles</taxon>
        <taxon>Oomycota</taxon>
        <taxon>Peronosporomycetes</taxon>
        <taxon>Peronosporales</taxon>
        <taxon>Peronosporaceae</taxon>
        <taxon>Plasmopara</taxon>
    </lineage>
</organism>
<accession>A0A0P1A3R8</accession>
<dbReference type="AlphaFoldDB" id="A0A0P1A3R8"/>
<keyword evidence="2" id="KW-1133">Transmembrane helix</keyword>
<feature type="transmembrane region" description="Helical" evidence="2">
    <location>
        <begin position="284"/>
        <end position="313"/>
    </location>
</feature>
<dbReference type="OrthoDB" id="165148at2759"/>
<reference evidence="4" key="1">
    <citation type="submission" date="2014-09" db="EMBL/GenBank/DDBJ databases">
        <authorList>
            <person name="Sharma Rahul"/>
            <person name="Thines Marco"/>
        </authorList>
    </citation>
    <scope>NUCLEOTIDE SEQUENCE [LARGE SCALE GENOMIC DNA]</scope>
</reference>
<dbReference type="EMBL" id="CCYD01000007">
    <property type="protein sequence ID" value="CEG35101.1"/>
    <property type="molecule type" value="Genomic_DNA"/>
</dbReference>